<keyword evidence="3" id="KW-0285">Flavoprotein</keyword>
<dbReference type="InterPro" id="IPR012132">
    <property type="entry name" value="GMC_OxRdtase"/>
</dbReference>
<keyword evidence="4" id="KW-0274">FAD</keyword>
<dbReference type="PANTHER" id="PTHR11552">
    <property type="entry name" value="GLUCOSE-METHANOL-CHOLINE GMC OXIDOREDUCTASE"/>
    <property type="match status" value="1"/>
</dbReference>
<evidence type="ECO:0000313" key="8">
    <source>
        <dbReference type="Proteomes" id="UP000324222"/>
    </source>
</evidence>
<feature type="domain" description="Glucose-methanol-choline oxidoreductase N-terminal" evidence="6">
    <location>
        <begin position="43"/>
        <end position="115"/>
    </location>
</feature>
<evidence type="ECO:0000256" key="2">
    <source>
        <dbReference type="ARBA" id="ARBA00010790"/>
    </source>
</evidence>
<feature type="region of interest" description="Disordered" evidence="5">
    <location>
        <begin position="1"/>
        <end position="31"/>
    </location>
</feature>
<comment type="caution">
    <text evidence="7">The sequence shown here is derived from an EMBL/GenBank/DDBJ whole genome shotgun (WGS) entry which is preliminary data.</text>
</comment>
<dbReference type="OrthoDB" id="269227at2759"/>
<dbReference type="InterPro" id="IPR000172">
    <property type="entry name" value="GMC_OxRdtase_N"/>
</dbReference>
<evidence type="ECO:0000259" key="6">
    <source>
        <dbReference type="Pfam" id="PF00732"/>
    </source>
</evidence>
<evidence type="ECO:0000256" key="5">
    <source>
        <dbReference type="SAM" id="MobiDB-lite"/>
    </source>
</evidence>
<name>A0A5B7JW16_PORTR</name>
<evidence type="ECO:0000256" key="3">
    <source>
        <dbReference type="ARBA" id="ARBA00022630"/>
    </source>
</evidence>
<proteinExistence type="inferred from homology"/>
<dbReference type="Gene3D" id="3.30.560.10">
    <property type="entry name" value="Glucose Oxidase, domain 3"/>
    <property type="match status" value="1"/>
</dbReference>
<keyword evidence="8" id="KW-1185">Reference proteome</keyword>
<dbReference type="GO" id="GO:0050660">
    <property type="term" value="F:flavin adenine dinucleotide binding"/>
    <property type="evidence" value="ECO:0007669"/>
    <property type="project" value="InterPro"/>
</dbReference>
<dbReference type="InterPro" id="IPR036188">
    <property type="entry name" value="FAD/NAD-bd_sf"/>
</dbReference>
<gene>
    <name evidence="7" type="primary">Gld_11</name>
    <name evidence="7" type="ORF">E2C01_091797</name>
</gene>
<evidence type="ECO:0000256" key="4">
    <source>
        <dbReference type="ARBA" id="ARBA00022827"/>
    </source>
</evidence>
<dbReference type="GO" id="GO:0016614">
    <property type="term" value="F:oxidoreductase activity, acting on CH-OH group of donors"/>
    <property type="evidence" value="ECO:0007669"/>
    <property type="project" value="InterPro"/>
</dbReference>
<dbReference type="Gene3D" id="3.50.50.60">
    <property type="entry name" value="FAD/NAD(P)-binding domain"/>
    <property type="match status" value="1"/>
</dbReference>
<evidence type="ECO:0000313" key="7">
    <source>
        <dbReference type="EMBL" id="MPC96534.1"/>
    </source>
</evidence>
<dbReference type="Pfam" id="PF00732">
    <property type="entry name" value="GMC_oxred_N"/>
    <property type="match status" value="1"/>
</dbReference>
<sequence>MEVVPLQQKGCSGGSNGSSKEEQGHMRQAQDAVQCYDPPIRTKTASSTLTSTFLEAGKELGLPVGNLNDDIDYGVMAARTTVFKGRRWSSFTGYLKPALGRPNLHVMLHTQVTKVHCIAS</sequence>
<dbReference type="EMBL" id="VSRR010106336">
    <property type="protein sequence ID" value="MPC96534.1"/>
    <property type="molecule type" value="Genomic_DNA"/>
</dbReference>
<evidence type="ECO:0000256" key="1">
    <source>
        <dbReference type="ARBA" id="ARBA00001974"/>
    </source>
</evidence>
<comment type="cofactor">
    <cofactor evidence="1">
        <name>FAD</name>
        <dbReference type="ChEBI" id="CHEBI:57692"/>
    </cofactor>
</comment>
<dbReference type="Proteomes" id="UP000324222">
    <property type="component" value="Unassembled WGS sequence"/>
</dbReference>
<dbReference type="AlphaFoldDB" id="A0A5B7JW16"/>
<organism evidence="7 8">
    <name type="scientific">Portunus trituberculatus</name>
    <name type="common">Swimming crab</name>
    <name type="synonym">Neptunus trituberculatus</name>
    <dbReference type="NCBI Taxonomy" id="210409"/>
    <lineage>
        <taxon>Eukaryota</taxon>
        <taxon>Metazoa</taxon>
        <taxon>Ecdysozoa</taxon>
        <taxon>Arthropoda</taxon>
        <taxon>Crustacea</taxon>
        <taxon>Multicrustacea</taxon>
        <taxon>Malacostraca</taxon>
        <taxon>Eumalacostraca</taxon>
        <taxon>Eucarida</taxon>
        <taxon>Decapoda</taxon>
        <taxon>Pleocyemata</taxon>
        <taxon>Brachyura</taxon>
        <taxon>Eubrachyura</taxon>
        <taxon>Portunoidea</taxon>
        <taxon>Portunidae</taxon>
        <taxon>Portuninae</taxon>
        <taxon>Portunus</taxon>
    </lineage>
</organism>
<accession>A0A5B7JW16</accession>
<protein>
    <submittedName>
        <fullName evidence="7">Glucose dehydrogenase [FAD, quinone]</fullName>
    </submittedName>
</protein>
<dbReference type="PANTHER" id="PTHR11552:SF147">
    <property type="entry name" value="CHOLINE DEHYDROGENASE, MITOCHONDRIAL"/>
    <property type="match status" value="1"/>
</dbReference>
<comment type="similarity">
    <text evidence="2">Belongs to the GMC oxidoreductase family.</text>
</comment>
<reference evidence="7 8" key="1">
    <citation type="submission" date="2019-05" db="EMBL/GenBank/DDBJ databases">
        <title>Another draft genome of Portunus trituberculatus and its Hox gene families provides insights of decapod evolution.</title>
        <authorList>
            <person name="Jeong J.-H."/>
            <person name="Song I."/>
            <person name="Kim S."/>
            <person name="Choi T."/>
            <person name="Kim D."/>
            <person name="Ryu S."/>
            <person name="Kim W."/>
        </authorList>
    </citation>
    <scope>NUCLEOTIDE SEQUENCE [LARGE SCALE GENOMIC DNA]</scope>
    <source>
        <tissue evidence="7">Muscle</tissue>
    </source>
</reference>